<keyword evidence="2" id="KW-0812">Transmembrane</keyword>
<feature type="region of interest" description="Disordered" evidence="1">
    <location>
        <begin position="74"/>
        <end position="95"/>
    </location>
</feature>
<dbReference type="NCBIfam" id="TIGR03510">
    <property type="entry name" value="XapX"/>
    <property type="match status" value="1"/>
</dbReference>
<dbReference type="InterPro" id="IPR020017">
    <property type="entry name" value="XapX_domain"/>
</dbReference>
<organism evidence="3 4">
    <name type="scientific">Plastoroseomonas hellenica</name>
    <dbReference type="NCBI Taxonomy" id="2687306"/>
    <lineage>
        <taxon>Bacteria</taxon>
        <taxon>Pseudomonadati</taxon>
        <taxon>Pseudomonadota</taxon>
        <taxon>Alphaproteobacteria</taxon>
        <taxon>Acetobacterales</taxon>
        <taxon>Acetobacteraceae</taxon>
        <taxon>Plastoroseomonas</taxon>
    </lineage>
</organism>
<keyword evidence="2" id="KW-1133">Transmembrane helix</keyword>
<dbReference type="Proteomes" id="UP001196870">
    <property type="component" value="Unassembled WGS sequence"/>
</dbReference>
<reference evidence="4" key="1">
    <citation type="journal article" date="2021" name="Syst. Appl. Microbiol.">
        <title>Roseomonas hellenica sp. nov., isolated from roots of wild-growing Alkanna tinctoria.</title>
        <authorList>
            <person name="Rat A."/>
            <person name="Naranjo H.D."/>
            <person name="Lebbe L."/>
            <person name="Cnockaert M."/>
            <person name="Krigas N."/>
            <person name="Grigoriadou K."/>
            <person name="Maloupa E."/>
            <person name="Willems A."/>
        </authorList>
    </citation>
    <scope>NUCLEOTIDE SEQUENCE [LARGE SCALE GENOMIC DNA]</scope>
    <source>
        <strain evidence="4">LMG 31523</strain>
    </source>
</reference>
<dbReference type="RefSeq" id="WP_211854417.1">
    <property type="nucleotide sequence ID" value="NZ_JAAGBB010000025.1"/>
</dbReference>
<evidence type="ECO:0000256" key="1">
    <source>
        <dbReference type="SAM" id="MobiDB-lite"/>
    </source>
</evidence>
<dbReference type="EMBL" id="JAAGBB010000025">
    <property type="protein sequence ID" value="MBR0666684.1"/>
    <property type="molecule type" value="Genomic_DNA"/>
</dbReference>
<accession>A0ABS5F2D4</accession>
<evidence type="ECO:0000256" key="2">
    <source>
        <dbReference type="SAM" id="Phobius"/>
    </source>
</evidence>
<keyword evidence="2" id="KW-0472">Membrane</keyword>
<proteinExistence type="predicted"/>
<name>A0ABS5F2D4_9PROT</name>
<feature type="compositionally biased region" description="Polar residues" evidence="1">
    <location>
        <begin position="80"/>
        <end position="95"/>
    </location>
</feature>
<protein>
    <submittedName>
        <fullName evidence="3">XapX domain-containing protein</fullName>
    </submittedName>
</protein>
<dbReference type="Pfam" id="PF07235">
    <property type="entry name" value="DUF1427"/>
    <property type="match status" value="1"/>
</dbReference>
<dbReference type="InterPro" id="IPR009872">
    <property type="entry name" value="DUF1427"/>
</dbReference>
<evidence type="ECO:0000313" key="3">
    <source>
        <dbReference type="EMBL" id="MBR0666684.1"/>
    </source>
</evidence>
<sequence length="95" mass="9941">MTNHLLSLGIGFAVGIAYGVLGVRSPAPPVIALLGLLGMLVGEQVAPIARRWLAGDRLTLGAIHADCTEHLFGTLPGRRPNQQTARNNPNAEPPA</sequence>
<gene>
    <name evidence="3" type="ORF">GXW71_20160</name>
</gene>
<keyword evidence="4" id="KW-1185">Reference proteome</keyword>
<evidence type="ECO:0000313" key="4">
    <source>
        <dbReference type="Proteomes" id="UP001196870"/>
    </source>
</evidence>
<feature type="transmembrane region" description="Helical" evidence="2">
    <location>
        <begin position="29"/>
        <end position="49"/>
    </location>
</feature>
<comment type="caution">
    <text evidence="3">The sequence shown here is derived from an EMBL/GenBank/DDBJ whole genome shotgun (WGS) entry which is preliminary data.</text>
</comment>